<sequence length="75" mass="8274">MAEIGCTVNHMAYFPLALVFLFVQLMKLVKRSGTDRHVQTIHTHTSNESLQSPLPVSADCEDVGDSGDNDDCHDD</sequence>
<proteinExistence type="predicted"/>
<evidence type="ECO:0000256" key="1">
    <source>
        <dbReference type="SAM" id="MobiDB-lite"/>
    </source>
</evidence>
<evidence type="ECO:0000313" key="3">
    <source>
        <dbReference type="Proteomes" id="UP000887581"/>
    </source>
</evidence>
<organism evidence="3 4">
    <name type="scientific">Setaria digitata</name>
    <dbReference type="NCBI Taxonomy" id="48799"/>
    <lineage>
        <taxon>Eukaryota</taxon>
        <taxon>Metazoa</taxon>
        <taxon>Ecdysozoa</taxon>
        <taxon>Nematoda</taxon>
        <taxon>Chromadorea</taxon>
        <taxon>Rhabditida</taxon>
        <taxon>Spirurina</taxon>
        <taxon>Spiruromorpha</taxon>
        <taxon>Filarioidea</taxon>
        <taxon>Setariidae</taxon>
        <taxon>Setaria</taxon>
    </lineage>
</organism>
<evidence type="ECO:0000313" key="4">
    <source>
        <dbReference type="WBParaSite" id="sdigi.contig49.g2963.t1"/>
    </source>
</evidence>
<keyword evidence="2" id="KW-0812">Transmembrane</keyword>
<feature type="compositionally biased region" description="Polar residues" evidence="1">
    <location>
        <begin position="40"/>
        <end position="54"/>
    </location>
</feature>
<dbReference type="WBParaSite" id="sdigi.contig49.g2963.t1">
    <property type="protein sequence ID" value="sdigi.contig49.g2963.t1"/>
    <property type="gene ID" value="sdigi.contig49.g2963"/>
</dbReference>
<protein>
    <submittedName>
        <fullName evidence="4">Uncharacterized protein</fullName>
    </submittedName>
</protein>
<feature type="region of interest" description="Disordered" evidence="1">
    <location>
        <begin position="36"/>
        <end position="75"/>
    </location>
</feature>
<feature type="compositionally biased region" description="Acidic residues" evidence="1">
    <location>
        <begin position="59"/>
        <end position="75"/>
    </location>
</feature>
<dbReference type="Proteomes" id="UP000887581">
    <property type="component" value="Unplaced"/>
</dbReference>
<reference evidence="4" key="1">
    <citation type="submission" date="2022-11" db="UniProtKB">
        <authorList>
            <consortium name="WormBaseParasite"/>
        </authorList>
    </citation>
    <scope>IDENTIFICATION</scope>
</reference>
<evidence type="ECO:0000256" key="2">
    <source>
        <dbReference type="SAM" id="Phobius"/>
    </source>
</evidence>
<feature type="transmembrane region" description="Helical" evidence="2">
    <location>
        <begin position="12"/>
        <end position="29"/>
    </location>
</feature>
<dbReference type="AlphaFoldDB" id="A0A915PVI2"/>
<keyword evidence="2" id="KW-0472">Membrane</keyword>
<keyword evidence="3" id="KW-1185">Reference proteome</keyword>
<name>A0A915PVI2_9BILA</name>
<keyword evidence="2" id="KW-1133">Transmembrane helix</keyword>
<accession>A0A915PVI2</accession>